<dbReference type="Gene3D" id="3.10.10.10">
    <property type="entry name" value="HIV Type 1 Reverse Transcriptase, subunit A, domain 1"/>
    <property type="match status" value="1"/>
</dbReference>
<dbReference type="PROSITE" id="PS50174">
    <property type="entry name" value="G_PATCH"/>
    <property type="match status" value="1"/>
</dbReference>
<dbReference type="InterPro" id="IPR000467">
    <property type="entry name" value="G_patch_dom"/>
</dbReference>
<name>A0A371I805_MUCPR</name>
<proteinExistence type="predicted"/>
<evidence type="ECO:0000313" key="4">
    <source>
        <dbReference type="Proteomes" id="UP000257109"/>
    </source>
</evidence>
<feature type="non-terminal residue" evidence="3">
    <location>
        <position position="1"/>
    </location>
</feature>
<dbReference type="InterPro" id="IPR043502">
    <property type="entry name" value="DNA/RNA_pol_sf"/>
</dbReference>
<protein>
    <recommendedName>
        <fullName evidence="2">G-patch domain-containing protein</fullName>
    </recommendedName>
</protein>
<feature type="repeat" description="ANK" evidence="1">
    <location>
        <begin position="68"/>
        <end position="100"/>
    </location>
</feature>
<dbReference type="Gene3D" id="2.40.70.10">
    <property type="entry name" value="Acid Proteases"/>
    <property type="match status" value="1"/>
</dbReference>
<dbReference type="OrthoDB" id="1736143at2759"/>
<dbReference type="EMBL" id="QJKJ01000718">
    <property type="protein sequence ID" value="RDY11064.1"/>
    <property type="molecule type" value="Genomic_DNA"/>
</dbReference>
<dbReference type="Gene3D" id="3.30.70.270">
    <property type="match status" value="1"/>
</dbReference>
<dbReference type="PANTHER" id="PTHR32108:SF9">
    <property type="entry name" value="REVERSE TRANSCRIPTASE RNASE H-LIKE DOMAIN-CONTAINING PROTEIN"/>
    <property type="match status" value="1"/>
</dbReference>
<dbReference type="SMART" id="SM00443">
    <property type="entry name" value="G_patch"/>
    <property type="match status" value="1"/>
</dbReference>
<dbReference type="CDD" id="cd01647">
    <property type="entry name" value="RT_LTR"/>
    <property type="match status" value="1"/>
</dbReference>
<dbReference type="AlphaFoldDB" id="A0A371I805"/>
<dbReference type="SUPFAM" id="SSF56672">
    <property type="entry name" value="DNA/RNA polymerases"/>
    <property type="match status" value="1"/>
</dbReference>
<dbReference type="PROSITE" id="PS50088">
    <property type="entry name" value="ANK_REPEAT"/>
    <property type="match status" value="1"/>
</dbReference>
<evidence type="ECO:0000259" key="2">
    <source>
        <dbReference type="PROSITE" id="PS50174"/>
    </source>
</evidence>
<dbReference type="InterPro" id="IPR043128">
    <property type="entry name" value="Rev_trsase/Diguanyl_cyclase"/>
</dbReference>
<organism evidence="3 4">
    <name type="scientific">Mucuna pruriens</name>
    <name type="common">Velvet bean</name>
    <name type="synonym">Dolichos pruriens</name>
    <dbReference type="NCBI Taxonomy" id="157652"/>
    <lineage>
        <taxon>Eukaryota</taxon>
        <taxon>Viridiplantae</taxon>
        <taxon>Streptophyta</taxon>
        <taxon>Embryophyta</taxon>
        <taxon>Tracheophyta</taxon>
        <taxon>Spermatophyta</taxon>
        <taxon>Magnoliopsida</taxon>
        <taxon>eudicotyledons</taxon>
        <taxon>Gunneridae</taxon>
        <taxon>Pentapetalae</taxon>
        <taxon>rosids</taxon>
        <taxon>fabids</taxon>
        <taxon>Fabales</taxon>
        <taxon>Fabaceae</taxon>
        <taxon>Papilionoideae</taxon>
        <taxon>50 kb inversion clade</taxon>
        <taxon>NPAAA clade</taxon>
        <taxon>indigoferoid/millettioid clade</taxon>
        <taxon>Phaseoleae</taxon>
        <taxon>Mucuna</taxon>
    </lineage>
</organism>
<keyword evidence="1" id="KW-0040">ANK repeat</keyword>
<dbReference type="CDD" id="cd00303">
    <property type="entry name" value="retropepsin_like"/>
    <property type="match status" value="1"/>
</dbReference>
<accession>A0A371I805</accession>
<dbReference type="GO" id="GO:0003676">
    <property type="term" value="F:nucleic acid binding"/>
    <property type="evidence" value="ECO:0007669"/>
    <property type="project" value="InterPro"/>
</dbReference>
<dbReference type="Proteomes" id="UP000257109">
    <property type="component" value="Unassembled WGS sequence"/>
</dbReference>
<sequence length="543" mass="61217">MNKTPTHISLLSLLLNSKSHRSLLLKVLNEAHVPQDITIERFRGIINNITSRGCVTFSEEKVPTEGRRHNQPLHIFVKCGDYMIARVLIDNGSSLNVLPKSTLDKLCSVNSQLSVSLVVVRAFDGSKRDVMREITLPIYVGPTLFGIVFQVMDICSAYSCILGRPWIHMAGAVPSSLHQRVKFIVDHQLVGVMGEKELVISTPLLEGYIEGNEEALETSFQSLEFTTTPSPGSENPTPPSVAKDMTFRVMIKEGYHPGKGLGLHLNGIPTPIVMRENMGKARLGYHRDNQEGNLASFQEEPTLTQCFVWGGVAMIGDEPTSQQEEVFVTQDPLANWTVEVLPDGYLFKIANNEPSLSGNVIRMCEDHSRTNEPVEDEGTEAEALMEMERQIEWEKPKFQLLAEELKSINLGNEIEKKEVRVGKQMPPNLRMKLMELLKEFTDLRRIKPNIALKIKEEVEKQWSVGFLTVANYPQWVANIVPVPKKDGKVRMCVNYRDLNRAIPKENFPLPHIDVLVHNTAQHVFFSFMDGFSGYNQILMAQED</sequence>
<comment type="caution">
    <text evidence="3">The sequence shown here is derived from an EMBL/GenBank/DDBJ whole genome shotgun (WGS) entry which is preliminary data.</text>
</comment>
<evidence type="ECO:0000313" key="3">
    <source>
        <dbReference type="EMBL" id="RDY11064.1"/>
    </source>
</evidence>
<evidence type="ECO:0000256" key="1">
    <source>
        <dbReference type="PROSITE-ProRule" id="PRU00023"/>
    </source>
</evidence>
<feature type="domain" description="G-patch" evidence="2">
    <location>
        <begin position="242"/>
        <end position="288"/>
    </location>
</feature>
<gene>
    <name evidence="3" type="ORF">CR513_04322</name>
</gene>
<dbReference type="InterPro" id="IPR021109">
    <property type="entry name" value="Peptidase_aspartic_dom_sf"/>
</dbReference>
<dbReference type="InterPro" id="IPR002110">
    <property type="entry name" value="Ankyrin_rpt"/>
</dbReference>
<keyword evidence="4" id="KW-1185">Reference proteome</keyword>
<dbReference type="PANTHER" id="PTHR32108">
    <property type="entry name" value="DNA-DIRECTED RNA POLYMERASE SUBUNIT ALPHA"/>
    <property type="match status" value="1"/>
</dbReference>
<reference evidence="3" key="1">
    <citation type="submission" date="2018-05" db="EMBL/GenBank/DDBJ databases">
        <title>Draft genome of Mucuna pruriens seed.</title>
        <authorList>
            <person name="Nnadi N.E."/>
            <person name="Vos R."/>
            <person name="Hasami M.H."/>
            <person name="Devisetty U.K."/>
            <person name="Aguiy J.C."/>
        </authorList>
    </citation>
    <scope>NUCLEOTIDE SEQUENCE [LARGE SCALE GENOMIC DNA]</scope>
    <source>
        <strain evidence="3">JCA_2017</strain>
    </source>
</reference>